<dbReference type="Gene3D" id="3.40.50.2000">
    <property type="entry name" value="Glycogen Phosphorylase B"/>
    <property type="match status" value="1"/>
</dbReference>
<dbReference type="EMBL" id="PQSP01000001">
    <property type="protein sequence ID" value="RUS68156.1"/>
    <property type="molecule type" value="Genomic_DNA"/>
</dbReference>
<dbReference type="PANTHER" id="PTHR35788:SF1">
    <property type="entry name" value="EXPORTED PROTEIN"/>
    <property type="match status" value="1"/>
</dbReference>
<organism evidence="1 2">
    <name type="scientific">Saezia sanguinis</name>
    <dbReference type="NCBI Taxonomy" id="1965230"/>
    <lineage>
        <taxon>Bacteria</taxon>
        <taxon>Pseudomonadati</taxon>
        <taxon>Pseudomonadota</taxon>
        <taxon>Betaproteobacteria</taxon>
        <taxon>Burkholderiales</taxon>
        <taxon>Saeziaceae</taxon>
        <taxon>Saezia</taxon>
    </lineage>
</organism>
<dbReference type="Pfam" id="PF04294">
    <property type="entry name" value="VanW"/>
    <property type="match status" value="1"/>
</dbReference>
<sequence length="580" mass="64811">MKSTQKKVSGADLPTRWHGVVFECKAWGLRMQRTVQNVYHRIPRHAPGQHLPNGRLLSESSSPLWSGEETARMLVAGKIHNLRQAARHLDGLVIPAGKIFSFWKQIGRATHQRGYAQGRELREGCIIPTIGGGLCQLSNGIYDAALQAGLEVVERHRHSQVIAGSLAEQDRDATVFWNYRDLRIRASHPWLLQVKMDGRHLSVRILADKHQEKHIPLVAVQPQKHRAPDAMGDCTQCGRTDCYLHVGDIPLHTHKTWLVTEEEWPEFAQWRQQQAGKQDKLLSTVAQADAAPPLGTRIANFNSRLMRRFHIWRGHPLPVAHNSRFSHIARNLMRQLDASDTHLVIPQSLLPWLWMAGELRGREYYVLMTALPIPDIQRRLDEAVQLYPQTTTLSDFRADQHLMQAEQEALAAASHWVTPHAEILKLAGTKGIALPWLVPELKPTASEQYAPPDTGQKPKVMLAASSLARKGVYELREALRTLDMPVQLLLPPGAAETPDLWHGFNVQRTASMLEGIRQADVVVLPAWVEHMPRGLLQAIALGKPVLATPACGLTADLAWTPITAGDVEGLKQALTNALKP</sequence>
<dbReference type="InterPro" id="IPR007391">
    <property type="entry name" value="Vancomycin_resist_VanW"/>
</dbReference>
<evidence type="ECO:0000313" key="1">
    <source>
        <dbReference type="EMBL" id="RUS68156.1"/>
    </source>
</evidence>
<dbReference type="PANTHER" id="PTHR35788">
    <property type="entry name" value="EXPORTED PROTEIN-RELATED"/>
    <property type="match status" value="1"/>
</dbReference>
<dbReference type="OrthoDB" id="9797191at2"/>
<keyword evidence="2" id="KW-1185">Reference proteome</keyword>
<dbReference type="AlphaFoldDB" id="A0A433SHG7"/>
<dbReference type="Proteomes" id="UP000286947">
    <property type="component" value="Unassembled WGS sequence"/>
</dbReference>
<accession>A0A433SHG7</accession>
<dbReference type="RefSeq" id="WP_126978083.1">
    <property type="nucleotide sequence ID" value="NZ_PQSP01000001.1"/>
</dbReference>
<protein>
    <submittedName>
        <fullName evidence="1">Vancomycin B-type resistance protein VanW</fullName>
    </submittedName>
</protein>
<name>A0A433SHG7_9BURK</name>
<proteinExistence type="predicted"/>
<comment type="caution">
    <text evidence="1">The sequence shown here is derived from an EMBL/GenBank/DDBJ whole genome shotgun (WGS) entry which is preliminary data.</text>
</comment>
<reference evidence="1 2" key="1">
    <citation type="submission" date="2018-01" db="EMBL/GenBank/DDBJ databases">
        <title>Saezia sanguinis gen. nov., sp. nov., in the order Burkholderiales isolated from human blood.</title>
        <authorList>
            <person name="Medina-Pascual M.J."/>
            <person name="Valdezate S."/>
            <person name="Monzon S."/>
            <person name="Cuesta I."/>
            <person name="Carrasco G."/>
            <person name="Villalon P."/>
            <person name="Saez-Nieto J.A."/>
        </authorList>
    </citation>
    <scope>NUCLEOTIDE SEQUENCE [LARGE SCALE GENOMIC DNA]</scope>
    <source>
        <strain evidence="1 2">CNM695-12</strain>
    </source>
</reference>
<dbReference type="SUPFAM" id="SSF53756">
    <property type="entry name" value="UDP-Glycosyltransferase/glycogen phosphorylase"/>
    <property type="match status" value="1"/>
</dbReference>
<gene>
    <name evidence="1" type="primary">vanW_1</name>
    <name evidence="1" type="ORF">CUZ56_00643</name>
</gene>
<evidence type="ECO:0000313" key="2">
    <source>
        <dbReference type="Proteomes" id="UP000286947"/>
    </source>
</evidence>
<dbReference type="InterPro" id="IPR052913">
    <property type="entry name" value="Glycopeptide_resist_protein"/>
</dbReference>